<evidence type="ECO:0000256" key="1">
    <source>
        <dbReference type="SAM" id="MobiDB-lite"/>
    </source>
</evidence>
<dbReference type="AlphaFoldDB" id="A0A1Q5PLC7"/>
<sequence>MDAKSEILGNIKAALAQSQDGPAPEPTRDYRRETENAPGSDPVVEEMVEALIDYTAEVKVVNEDQAADAIAEYLTALDAKRVVLPPELPEAWAQAAGRDGRETVVDHRDAPLSNHELDAVDAVLTGSRCGISLSGTIILDGEGDQGRRAISLVPDSHICVLRAKDIYPTVPQALDLLAQNPERPQTWFAGPSATSDIELIRVDGVHGPRNLRVVIIR</sequence>
<dbReference type="InterPro" id="IPR037171">
    <property type="entry name" value="NagB/RpiA_transferase-like"/>
</dbReference>
<evidence type="ECO:0000313" key="3">
    <source>
        <dbReference type="EMBL" id="OKL47865.1"/>
    </source>
</evidence>
<dbReference type="EMBL" id="MQSV01000003">
    <property type="protein sequence ID" value="OKL47865.1"/>
    <property type="molecule type" value="Genomic_DNA"/>
</dbReference>
<dbReference type="InterPro" id="IPR024185">
    <property type="entry name" value="FTHF_cligase-like_sf"/>
</dbReference>
<dbReference type="Pfam" id="PF02589">
    <property type="entry name" value="LUD_dom"/>
    <property type="match status" value="1"/>
</dbReference>
<dbReference type="Gene3D" id="3.40.50.10420">
    <property type="entry name" value="NagB/RpiA/CoA transferase-like"/>
    <property type="match status" value="1"/>
</dbReference>
<dbReference type="RefSeq" id="WP_073709225.1">
    <property type="nucleotide sequence ID" value="NZ_MQSV01000003.1"/>
</dbReference>
<accession>A0A1Q5PLC7</accession>
<dbReference type="SUPFAM" id="SSF100950">
    <property type="entry name" value="NagB/RpiA/CoA transferase-like"/>
    <property type="match status" value="1"/>
</dbReference>
<reference evidence="3 4" key="1">
    <citation type="submission" date="2016-11" db="EMBL/GenBank/DDBJ databases">
        <title>Actinomyces gypaetusis sp. nov. isolated from the vulture Gypaetus barbatus in Qinghai Tibet Plateau China.</title>
        <authorList>
            <person name="Meng X."/>
        </authorList>
    </citation>
    <scope>NUCLEOTIDE SEQUENCE [LARGE SCALE GENOMIC DNA]</scope>
    <source>
        <strain evidence="3 4">VUL4_2</strain>
    </source>
</reference>
<feature type="domain" description="LUD" evidence="2">
    <location>
        <begin position="44"/>
        <end position="216"/>
    </location>
</feature>
<gene>
    <name evidence="3" type="ORF">BSR29_05075</name>
</gene>
<dbReference type="STRING" id="1921764.BSR28_06605"/>
<dbReference type="Proteomes" id="UP000186785">
    <property type="component" value="Unassembled WGS sequence"/>
</dbReference>
<evidence type="ECO:0000313" key="4">
    <source>
        <dbReference type="Proteomes" id="UP000186785"/>
    </source>
</evidence>
<comment type="caution">
    <text evidence="3">The sequence shown here is derived from an EMBL/GenBank/DDBJ whole genome shotgun (WGS) entry which is preliminary data.</text>
</comment>
<dbReference type="PANTHER" id="PTHR43682">
    <property type="entry name" value="LACTATE UTILIZATION PROTEIN C"/>
    <property type="match status" value="1"/>
</dbReference>
<name>A0A1Q5PLC7_9ACTO</name>
<organism evidence="3 4">
    <name type="scientific">Boudabousia liubingyangii</name>
    <dbReference type="NCBI Taxonomy" id="1921764"/>
    <lineage>
        <taxon>Bacteria</taxon>
        <taxon>Bacillati</taxon>
        <taxon>Actinomycetota</taxon>
        <taxon>Actinomycetes</taxon>
        <taxon>Actinomycetales</taxon>
        <taxon>Actinomycetaceae</taxon>
        <taxon>Boudabousia</taxon>
    </lineage>
</organism>
<evidence type="ECO:0000259" key="2">
    <source>
        <dbReference type="Pfam" id="PF02589"/>
    </source>
</evidence>
<dbReference type="InterPro" id="IPR003741">
    <property type="entry name" value="LUD_dom"/>
</dbReference>
<feature type="region of interest" description="Disordered" evidence="1">
    <location>
        <begin position="1"/>
        <end position="40"/>
    </location>
</feature>
<proteinExistence type="predicted"/>
<dbReference type="PANTHER" id="PTHR43682:SF1">
    <property type="entry name" value="LACTATE UTILIZATION PROTEIN C"/>
    <property type="match status" value="1"/>
</dbReference>
<keyword evidence="4" id="KW-1185">Reference proteome</keyword>
<protein>
    <submittedName>
        <fullName evidence="3">Lactate utilization protein B/C</fullName>
    </submittedName>
</protein>
<dbReference type="OrthoDB" id="9794187at2"/>
<feature type="compositionally biased region" description="Basic and acidic residues" evidence="1">
    <location>
        <begin position="26"/>
        <end position="35"/>
    </location>
</feature>